<feature type="binding site" evidence="15">
    <location>
        <position position="104"/>
    </location>
    <ligand>
        <name>D-threo-isocitrate</name>
        <dbReference type="ChEBI" id="CHEBI:15562"/>
    </ligand>
</feature>
<evidence type="ECO:0000256" key="10">
    <source>
        <dbReference type="ARBA" id="ARBA00022857"/>
    </source>
</evidence>
<evidence type="ECO:0000256" key="9">
    <source>
        <dbReference type="ARBA" id="ARBA00022842"/>
    </source>
</evidence>
<comment type="catalytic activity">
    <reaction evidence="13">
        <text>D-threo-isocitrate + NADP(+) = 2-oxoglutarate + CO2 + NADPH</text>
        <dbReference type="Rhea" id="RHEA:19629"/>
        <dbReference type="ChEBI" id="CHEBI:15562"/>
        <dbReference type="ChEBI" id="CHEBI:16526"/>
        <dbReference type="ChEBI" id="CHEBI:16810"/>
        <dbReference type="ChEBI" id="CHEBI:57783"/>
        <dbReference type="ChEBI" id="CHEBI:58349"/>
        <dbReference type="EC" id="1.1.1.42"/>
    </reaction>
</comment>
<dbReference type="GO" id="GO:0000287">
    <property type="term" value="F:magnesium ion binding"/>
    <property type="evidence" value="ECO:0007669"/>
    <property type="project" value="InterPro"/>
</dbReference>
<comment type="function">
    <text evidence="14">Catalyzes the oxidative decarboxylation of isocitrate to 2-oxoglutarate and carbon dioxide with the concomitant reduction of NADP(+).</text>
</comment>
<organism evidence="22 23">
    <name type="scientific">Liquorilactobacillus vini DSM 20605</name>
    <dbReference type="NCBI Taxonomy" id="1133569"/>
    <lineage>
        <taxon>Bacteria</taxon>
        <taxon>Bacillati</taxon>
        <taxon>Bacillota</taxon>
        <taxon>Bacilli</taxon>
        <taxon>Lactobacillales</taxon>
        <taxon>Lactobacillaceae</taxon>
        <taxon>Liquorilactobacillus</taxon>
    </lineage>
</organism>
<keyword evidence="10 16" id="KW-0521">NADP</keyword>
<evidence type="ECO:0000256" key="18">
    <source>
        <dbReference type="PIRSR" id="PIRSR604439-4"/>
    </source>
</evidence>
<dbReference type="NCBIfam" id="NF005425">
    <property type="entry name" value="PRK07006.1"/>
    <property type="match status" value="1"/>
</dbReference>
<evidence type="ECO:0000256" key="1">
    <source>
        <dbReference type="ARBA" id="ARBA00001936"/>
    </source>
</evidence>
<feature type="binding site" evidence="16">
    <location>
        <position position="95"/>
    </location>
    <ligand>
        <name>NADP(+)</name>
        <dbReference type="ChEBI" id="CHEBI:58349"/>
    </ligand>
</feature>
<dbReference type="Gene3D" id="3.40.718.10">
    <property type="entry name" value="Isopropylmalate Dehydrogenase"/>
    <property type="match status" value="1"/>
</dbReference>
<evidence type="ECO:0000256" key="15">
    <source>
        <dbReference type="PIRSR" id="PIRSR604439-1"/>
    </source>
</evidence>
<dbReference type="PATRIC" id="fig|1133569.4.peg.1238"/>
<feature type="modified residue" description="Phosphoserine" evidence="19">
    <location>
        <position position="104"/>
    </location>
</feature>
<dbReference type="PROSITE" id="PS00470">
    <property type="entry name" value="IDH_IMDH"/>
    <property type="match status" value="1"/>
</dbReference>
<name>A0A0R2CCW6_9LACO</name>
<sequence>MTKPEKISVQHNQLQVPDFPIIPFIAGDGIGPEIWTAAKKVFDAAVDKAYQGTKQVIWKQYLAGQAAYDRTGEWLPAKTIAALKDYLVSIKGPLTTPIGKGHRSLNVTLRQELDLFACVRPVEYFAGSPSPVKYPGKVSITVFRENTEDIYAGIDFAAQTPAADELLAFLKKYHQFAKVRFPDTSAFAIKPVSSEGSKRLVKAAIQYAIDHHLQTVTLVHKGNIMKKTEGGFKNWGYQAAQEFKDQVFTMEEYTDVLRQAGYDEAQVAQARAVKAGKIIVNDLITDNFFQQSLLHPEKFDVVATLNLNGDYISDALAAQVGGIGIAPGANINYQTKRAIFEATHGTAPQFAGQNKLNPTSMILSGVMMFEYLGWQQAADLIKKAVSQAIADQHVTVDFAKALPDAVELSTSGFASYLAALIEQN</sequence>
<evidence type="ECO:0000256" key="14">
    <source>
        <dbReference type="ARBA" id="ARBA00046127"/>
    </source>
</evidence>
<comment type="subunit">
    <text evidence="3">Homodimer.</text>
</comment>
<keyword evidence="11" id="KW-0560">Oxidoreductase</keyword>
<gene>
    <name evidence="22" type="ORF">FD21_GL001109</name>
</gene>
<feature type="domain" description="Isopropylmalate dehydrogenase-like" evidence="21">
    <location>
        <begin position="21"/>
        <end position="417"/>
    </location>
</feature>
<feature type="binding site" evidence="16">
    <location>
        <position position="400"/>
    </location>
    <ligand>
        <name>NADP(+)</name>
        <dbReference type="ChEBI" id="CHEBI:58349"/>
    </ligand>
</feature>
<evidence type="ECO:0000256" key="2">
    <source>
        <dbReference type="ARBA" id="ARBA00007769"/>
    </source>
</evidence>
<dbReference type="eggNOG" id="COG0538">
    <property type="taxonomic scope" value="Bacteria"/>
</dbReference>
<evidence type="ECO:0000256" key="20">
    <source>
        <dbReference type="RuleBase" id="RU004446"/>
    </source>
</evidence>
<comment type="cofactor">
    <cofactor evidence="17">
        <name>Mg(2+)</name>
        <dbReference type="ChEBI" id="CHEBI:18420"/>
    </cofactor>
    <cofactor evidence="17">
        <name>Mn(2+)</name>
        <dbReference type="ChEBI" id="CHEBI:29035"/>
    </cofactor>
    <text evidence="17">Binds 1 Mg(2+) or Mn(2+) ion per subunit.</text>
</comment>
<dbReference type="GO" id="GO:0051287">
    <property type="term" value="F:NAD binding"/>
    <property type="evidence" value="ECO:0007669"/>
    <property type="project" value="InterPro"/>
</dbReference>
<keyword evidence="23" id="KW-1185">Reference proteome</keyword>
<feature type="binding site" evidence="17">
    <location>
        <position position="310"/>
    </location>
    <ligand>
        <name>Mg(2+)</name>
        <dbReference type="ChEBI" id="CHEBI:18420"/>
    </ligand>
</feature>
<keyword evidence="9 17" id="KW-0460">Magnesium</keyword>
<dbReference type="EMBL" id="AYYX01000003">
    <property type="protein sequence ID" value="KRM89601.1"/>
    <property type="molecule type" value="Genomic_DNA"/>
</dbReference>
<feature type="binding site" evidence="15">
    <location>
        <position position="120"/>
    </location>
    <ligand>
        <name>D-threo-isocitrate</name>
        <dbReference type="ChEBI" id="CHEBI:15562"/>
    </ligand>
</feature>
<evidence type="ECO:0000256" key="4">
    <source>
        <dbReference type="ARBA" id="ARBA00013013"/>
    </source>
</evidence>
<feature type="binding site" evidence="16">
    <location>
        <position position="357"/>
    </location>
    <ligand>
        <name>NADP(+)</name>
        <dbReference type="ChEBI" id="CHEBI:58349"/>
    </ligand>
</feature>
<dbReference type="EC" id="1.1.1.42" evidence="4 20"/>
<evidence type="ECO:0000256" key="8">
    <source>
        <dbReference type="ARBA" id="ARBA00022723"/>
    </source>
</evidence>
<evidence type="ECO:0000256" key="5">
    <source>
        <dbReference type="ARBA" id="ARBA00019562"/>
    </source>
</evidence>
<dbReference type="PANTHER" id="PTHR43504:SF1">
    <property type="entry name" value="ISOCITRATE DEHYDROGENASE [NADP]"/>
    <property type="match status" value="1"/>
</dbReference>
<dbReference type="SMART" id="SM01329">
    <property type="entry name" value="Iso_dh"/>
    <property type="match status" value="1"/>
</dbReference>
<dbReference type="GO" id="GO:0004450">
    <property type="term" value="F:isocitrate dehydrogenase (NADP+) activity"/>
    <property type="evidence" value="ECO:0007669"/>
    <property type="project" value="UniProtKB-UniRule"/>
</dbReference>
<evidence type="ECO:0000256" key="19">
    <source>
        <dbReference type="PIRSR" id="PIRSR604439-5"/>
    </source>
</evidence>
<feature type="site" description="Critical for catalysis" evidence="18">
    <location>
        <position position="151"/>
    </location>
</feature>
<comment type="caution">
    <text evidence="22">The sequence shown here is derived from an EMBL/GenBank/DDBJ whole genome shotgun (WGS) entry which is preliminary data.</text>
</comment>
<accession>A0A0R2CCW6</accession>
<dbReference type="PANTHER" id="PTHR43504">
    <property type="entry name" value="ISOCITRATE DEHYDROGENASE [NADP]"/>
    <property type="match status" value="1"/>
</dbReference>
<evidence type="ECO:0000256" key="11">
    <source>
        <dbReference type="ARBA" id="ARBA00023002"/>
    </source>
</evidence>
<dbReference type="GO" id="GO:0006099">
    <property type="term" value="P:tricarboxylic acid cycle"/>
    <property type="evidence" value="ECO:0007669"/>
    <property type="project" value="UniProtKB-UniRule"/>
</dbReference>
<evidence type="ECO:0000256" key="17">
    <source>
        <dbReference type="PIRSR" id="PIRSR604439-3"/>
    </source>
</evidence>
<dbReference type="OrthoDB" id="9806254at2"/>
<dbReference type="Proteomes" id="UP000051576">
    <property type="component" value="Unassembled WGS sequence"/>
</dbReference>
<evidence type="ECO:0000313" key="22">
    <source>
        <dbReference type="EMBL" id="KRM89601.1"/>
    </source>
</evidence>
<keyword evidence="6 20" id="KW-0329">Glyoxylate bypass</keyword>
<evidence type="ECO:0000256" key="6">
    <source>
        <dbReference type="ARBA" id="ARBA00022435"/>
    </source>
</evidence>
<evidence type="ECO:0000256" key="16">
    <source>
        <dbReference type="PIRSR" id="PIRSR604439-2"/>
    </source>
</evidence>
<keyword evidence="7 20" id="KW-0816">Tricarboxylic acid cycle</keyword>
<dbReference type="GO" id="GO:0006097">
    <property type="term" value="P:glyoxylate cycle"/>
    <property type="evidence" value="ECO:0007669"/>
    <property type="project" value="UniProtKB-KW"/>
</dbReference>
<proteinExistence type="inferred from homology"/>
<dbReference type="NCBIfam" id="TIGR00183">
    <property type="entry name" value="prok_nadp_idh"/>
    <property type="match status" value="1"/>
</dbReference>
<dbReference type="STRING" id="1133569.FD21_GL001109"/>
<dbReference type="SUPFAM" id="SSF53659">
    <property type="entry name" value="Isocitrate/Isopropylmalate dehydrogenase-like"/>
    <property type="match status" value="1"/>
</dbReference>
<keyword evidence="12 17" id="KW-0464">Manganese</keyword>
<evidence type="ECO:0000313" key="23">
    <source>
        <dbReference type="Proteomes" id="UP000051576"/>
    </source>
</evidence>
<comment type="cofactor">
    <cofactor evidence="1">
        <name>Mn(2+)</name>
        <dbReference type="ChEBI" id="CHEBI:29035"/>
    </cofactor>
</comment>
<dbReference type="InterPro" id="IPR004439">
    <property type="entry name" value="Isocitrate_DH_NADP_dimer_prok"/>
</dbReference>
<feature type="modified residue" description="N6-acetyllysine" evidence="19">
    <location>
        <position position="133"/>
    </location>
</feature>
<reference evidence="22 23" key="1">
    <citation type="journal article" date="2015" name="Genome Announc.">
        <title>Expanding the biotechnology potential of lactobacilli through comparative genomics of 213 strains and associated genera.</title>
        <authorList>
            <person name="Sun Z."/>
            <person name="Harris H.M."/>
            <person name="McCann A."/>
            <person name="Guo C."/>
            <person name="Argimon S."/>
            <person name="Zhang W."/>
            <person name="Yang X."/>
            <person name="Jeffery I.B."/>
            <person name="Cooney J.C."/>
            <person name="Kagawa T.F."/>
            <person name="Liu W."/>
            <person name="Song Y."/>
            <person name="Salvetti E."/>
            <person name="Wrobel A."/>
            <person name="Rasinkangas P."/>
            <person name="Parkhill J."/>
            <person name="Rea M.C."/>
            <person name="O'Sullivan O."/>
            <person name="Ritari J."/>
            <person name="Douillard F.P."/>
            <person name="Paul Ross R."/>
            <person name="Yang R."/>
            <person name="Briner A.E."/>
            <person name="Felis G.E."/>
            <person name="de Vos W.M."/>
            <person name="Barrangou R."/>
            <person name="Klaenhammer T.R."/>
            <person name="Caufield P.W."/>
            <person name="Cui Y."/>
            <person name="Zhang H."/>
            <person name="O'Toole P.W."/>
        </authorList>
    </citation>
    <scope>NUCLEOTIDE SEQUENCE [LARGE SCALE GENOMIC DNA]</scope>
    <source>
        <strain evidence="22 23">DSM 20605</strain>
    </source>
</reference>
<dbReference type="AlphaFoldDB" id="A0A0R2CCW6"/>
<feature type="binding site" evidence="15">
    <location>
        <position position="144"/>
    </location>
    <ligand>
        <name>D-threo-isocitrate</name>
        <dbReference type="ChEBI" id="CHEBI:15562"/>
    </ligand>
</feature>
<evidence type="ECO:0000256" key="12">
    <source>
        <dbReference type="ARBA" id="ARBA00023211"/>
    </source>
</evidence>
<dbReference type="RefSeq" id="WP_010580456.1">
    <property type="nucleotide sequence ID" value="NZ_AHYZ01000080.1"/>
</dbReference>
<feature type="binding site" evidence="15">
    <location>
        <position position="110"/>
    </location>
    <ligand>
        <name>D-threo-isocitrate</name>
        <dbReference type="ChEBI" id="CHEBI:15562"/>
    </ligand>
</feature>
<feature type="site" description="Critical for catalysis" evidence="18">
    <location>
        <position position="221"/>
    </location>
</feature>
<evidence type="ECO:0000256" key="13">
    <source>
        <dbReference type="ARBA" id="ARBA00023554"/>
    </source>
</evidence>
<dbReference type="Pfam" id="PF00180">
    <property type="entry name" value="Iso_dh"/>
    <property type="match status" value="1"/>
</dbReference>
<evidence type="ECO:0000256" key="7">
    <source>
        <dbReference type="ARBA" id="ARBA00022532"/>
    </source>
</evidence>
<keyword evidence="8 20" id="KW-0479">Metal-binding</keyword>
<feature type="binding site" evidence="15">
    <location>
        <position position="106"/>
    </location>
    <ligand>
        <name>D-threo-isocitrate</name>
        <dbReference type="ChEBI" id="CHEBI:15562"/>
    </ligand>
</feature>
<feature type="modified residue" description="N6-succinyllysine" evidence="19">
    <location>
        <position position="91"/>
    </location>
</feature>
<evidence type="ECO:0000256" key="3">
    <source>
        <dbReference type="ARBA" id="ARBA00011738"/>
    </source>
</evidence>
<dbReference type="InterPro" id="IPR019818">
    <property type="entry name" value="IsoCit/isopropylmalate_DH_CS"/>
</dbReference>
<protein>
    <recommendedName>
        <fullName evidence="5 20">Isocitrate dehydrogenase [NADP]</fullName>
        <ecNumber evidence="4 20">1.1.1.42</ecNumber>
    </recommendedName>
</protein>
<dbReference type="InterPro" id="IPR024084">
    <property type="entry name" value="IsoPropMal-DH-like_dom"/>
</dbReference>
<feature type="modified residue" description="N6-succinyllysine" evidence="19">
    <location>
        <position position="233"/>
    </location>
</feature>
<comment type="similarity">
    <text evidence="2">Belongs to the isocitrate and isopropylmalate dehydrogenases family.</text>
</comment>
<evidence type="ECO:0000259" key="21">
    <source>
        <dbReference type="SMART" id="SM01329"/>
    </source>
</evidence>